<evidence type="ECO:0000256" key="1">
    <source>
        <dbReference type="ARBA" id="ARBA00005190"/>
    </source>
</evidence>
<comment type="pathway">
    <text evidence="1">Polyol metabolism; glycerol degradation via glycerol kinase pathway; sn-glycerol 3-phosphate from glycerol: step 1/1.</text>
</comment>
<comment type="caution">
    <text evidence="8">The sequence shown here is derived from an EMBL/GenBank/DDBJ whole genome shotgun (WGS) entry which is preliminary data.</text>
</comment>
<dbReference type="InterPro" id="IPR018485">
    <property type="entry name" value="FGGY_C"/>
</dbReference>
<dbReference type="OrthoDB" id="1728974at2759"/>
<protein>
    <recommendedName>
        <fullName evidence="3">glycerol kinase</fullName>
        <ecNumber evidence="3">2.7.1.30</ecNumber>
    </recommendedName>
</protein>
<keyword evidence="9" id="KW-1185">Reference proteome</keyword>
<dbReference type="RefSeq" id="XP_024665883.1">
    <property type="nucleotide sequence ID" value="XM_024810115.1"/>
</dbReference>
<keyword evidence="5 8" id="KW-0418">Kinase</keyword>
<name>A0A2T0FLS2_9ASCO</name>
<dbReference type="InterPro" id="IPR000577">
    <property type="entry name" value="Carb_kinase_FGGY"/>
</dbReference>
<dbReference type="GO" id="GO:0019563">
    <property type="term" value="P:glycerol catabolic process"/>
    <property type="evidence" value="ECO:0007669"/>
    <property type="project" value="UniProtKB-UniPathway"/>
</dbReference>
<dbReference type="PANTHER" id="PTHR43095">
    <property type="entry name" value="SUGAR KINASE"/>
    <property type="match status" value="1"/>
</dbReference>
<dbReference type="EC" id="2.7.1.30" evidence="3"/>
<accession>A0A2T0FLS2</accession>
<evidence type="ECO:0000256" key="4">
    <source>
        <dbReference type="ARBA" id="ARBA00022679"/>
    </source>
</evidence>
<dbReference type="InterPro" id="IPR043129">
    <property type="entry name" value="ATPase_NBD"/>
</dbReference>
<dbReference type="PROSITE" id="PS00933">
    <property type="entry name" value="FGGY_KINASES_1"/>
    <property type="match status" value="1"/>
</dbReference>
<dbReference type="GO" id="GO:0004370">
    <property type="term" value="F:glycerol kinase activity"/>
    <property type="evidence" value="ECO:0007669"/>
    <property type="project" value="UniProtKB-EC"/>
</dbReference>
<reference evidence="8 9" key="1">
    <citation type="submission" date="2017-04" db="EMBL/GenBank/DDBJ databases">
        <title>Genome sequencing of [Candida] sorbophila.</title>
        <authorList>
            <person name="Ahn J.O."/>
        </authorList>
    </citation>
    <scope>NUCLEOTIDE SEQUENCE [LARGE SCALE GENOMIC DNA]</scope>
    <source>
        <strain evidence="8 9">DS02</strain>
    </source>
</reference>
<comment type="similarity">
    <text evidence="2">Belongs to the FGGY kinase family.</text>
</comment>
<gene>
    <name evidence="8" type="ORF">B9G98_03558</name>
</gene>
<dbReference type="InterPro" id="IPR050406">
    <property type="entry name" value="FGGY_Carb_Kinase"/>
</dbReference>
<dbReference type="SUPFAM" id="SSF53067">
    <property type="entry name" value="Actin-like ATPase domain"/>
    <property type="match status" value="2"/>
</dbReference>
<dbReference type="UniPathway" id="UPA00618">
    <property type="reaction ID" value="UER00672"/>
</dbReference>
<evidence type="ECO:0000313" key="9">
    <source>
        <dbReference type="Proteomes" id="UP000238350"/>
    </source>
</evidence>
<dbReference type="Gene3D" id="3.30.420.40">
    <property type="match status" value="2"/>
</dbReference>
<dbReference type="InterPro" id="IPR018484">
    <property type="entry name" value="FGGY_N"/>
</dbReference>
<dbReference type="PANTHER" id="PTHR43095:SF5">
    <property type="entry name" value="XYLULOSE KINASE"/>
    <property type="match status" value="1"/>
</dbReference>
<dbReference type="AlphaFoldDB" id="A0A2T0FLS2"/>
<feature type="domain" description="Carbohydrate kinase FGGY N-terminal" evidence="6">
    <location>
        <begin position="3"/>
        <end position="180"/>
    </location>
</feature>
<feature type="domain" description="Carbohydrate kinase FGGY C-terminal" evidence="7">
    <location>
        <begin position="253"/>
        <end position="438"/>
    </location>
</feature>
<dbReference type="PIRSF" id="PIRSF000538">
    <property type="entry name" value="GlpK"/>
    <property type="match status" value="1"/>
</dbReference>
<evidence type="ECO:0000259" key="6">
    <source>
        <dbReference type="Pfam" id="PF00370"/>
    </source>
</evidence>
<dbReference type="InterPro" id="IPR018483">
    <property type="entry name" value="Carb_kinase_FGGY_CS"/>
</dbReference>
<evidence type="ECO:0000313" key="8">
    <source>
        <dbReference type="EMBL" id="PRT55938.1"/>
    </source>
</evidence>
<sequence>MLVAGIDSSTQACKVLIVDSVTGETVRSGKVPHPDGTEIDPNDWWQALLKAIQQAGGLDDVAAVSIAGQQHGMILLDENGAVVRPALTWNDTRSADAAKQLIAEFGADLFASKTGIVPVASFTASKLKWVLDNEPQNAEKTAAVCLPHDYLTWRLRGFGPQNNNLEELITDQSDVSGTAYWGNGSYCNDIFKHVFGRDLREAGSQALKNSVIVPRVLNPGDKVKSADGKLDFGPGAGDNAAAGLGLNCMPGDAVMSLGTSGVVFGSSSRNVFDPTGIVAGFRDCNDNHLPLICTLNGARILQAGANLLSCNYSELEDLALKAPPGSNGLVLVPYFEGERTPNLPQAKARLENMSLTNCTRENTARAFVEALLCSMSFGLSAIEETTGAKFTRIVMIGGASINKAVQECARSVFNVPIIVPSPTEYVARGAAVQAAWALSGKKPDWTLKLNASLESTYEPRVFQQYTAAAEKMSL</sequence>
<keyword evidence="4" id="KW-0808">Transferase</keyword>
<evidence type="ECO:0000256" key="2">
    <source>
        <dbReference type="ARBA" id="ARBA00009156"/>
    </source>
</evidence>
<proteinExistence type="inferred from homology"/>
<dbReference type="GeneID" id="36517306"/>
<dbReference type="Pfam" id="PF00370">
    <property type="entry name" value="FGGY_N"/>
    <property type="match status" value="1"/>
</dbReference>
<evidence type="ECO:0000259" key="7">
    <source>
        <dbReference type="Pfam" id="PF02782"/>
    </source>
</evidence>
<dbReference type="CDD" id="cd07809">
    <property type="entry name" value="ASKHA_NBD_FGGY_BaXK-like"/>
    <property type="match status" value="1"/>
</dbReference>
<dbReference type="EMBL" id="NDIQ01000022">
    <property type="protein sequence ID" value="PRT55938.1"/>
    <property type="molecule type" value="Genomic_DNA"/>
</dbReference>
<evidence type="ECO:0000256" key="5">
    <source>
        <dbReference type="ARBA" id="ARBA00022777"/>
    </source>
</evidence>
<dbReference type="Pfam" id="PF02782">
    <property type="entry name" value="FGGY_C"/>
    <property type="match status" value="1"/>
</dbReference>
<dbReference type="Proteomes" id="UP000238350">
    <property type="component" value="Unassembled WGS sequence"/>
</dbReference>
<evidence type="ECO:0000256" key="3">
    <source>
        <dbReference type="ARBA" id="ARBA00012099"/>
    </source>
</evidence>
<dbReference type="STRING" id="45607.A0A2T0FLS2"/>
<organism evidence="8 9">
    <name type="scientific">Wickerhamiella sorbophila</name>
    <dbReference type="NCBI Taxonomy" id="45607"/>
    <lineage>
        <taxon>Eukaryota</taxon>
        <taxon>Fungi</taxon>
        <taxon>Dikarya</taxon>
        <taxon>Ascomycota</taxon>
        <taxon>Saccharomycotina</taxon>
        <taxon>Dipodascomycetes</taxon>
        <taxon>Dipodascales</taxon>
        <taxon>Trichomonascaceae</taxon>
        <taxon>Wickerhamiella</taxon>
    </lineage>
</organism>